<evidence type="ECO:0000313" key="1">
    <source>
        <dbReference type="EMBL" id="PMC61241.1"/>
    </source>
</evidence>
<name>A0A2N6SW02_9CORY</name>
<dbReference type="Proteomes" id="UP000235363">
    <property type="component" value="Unassembled WGS sequence"/>
</dbReference>
<evidence type="ECO:0000313" key="2">
    <source>
        <dbReference type="Proteomes" id="UP000235363"/>
    </source>
</evidence>
<dbReference type="EMBL" id="PNHF01000037">
    <property type="protein sequence ID" value="PMC61241.1"/>
    <property type="molecule type" value="Genomic_DNA"/>
</dbReference>
<organism evidence="1 2">
    <name type="scientific">Corynebacterium xerosis</name>
    <dbReference type="NCBI Taxonomy" id="1725"/>
    <lineage>
        <taxon>Bacteria</taxon>
        <taxon>Bacillati</taxon>
        <taxon>Actinomycetota</taxon>
        <taxon>Actinomycetes</taxon>
        <taxon>Mycobacteriales</taxon>
        <taxon>Corynebacteriaceae</taxon>
        <taxon>Corynebacterium</taxon>
    </lineage>
</organism>
<proteinExistence type="predicted"/>
<dbReference type="AlphaFoldDB" id="A0A2N6SW02"/>
<gene>
    <name evidence="1" type="ORF">CJ204_12155</name>
</gene>
<accession>A0A2N6SW02</accession>
<protein>
    <submittedName>
        <fullName evidence="1">Uncharacterized protein</fullName>
    </submittedName>
</protein>
<comment type="caution">
    <text evidence="1">The sequence shown here is derived from an EMBL/GenBank/DDBJ whole genome shotgun (WGS) entry which is preliminary data.</text>
</comment>
<reference evidence="1 2" key="1">
    <citation type="submission" date="2017-09" db="EMBL/GenBank/DDBJ databases">
        <title>Bacterial strain isolated from the female urinary microbiota.</title>
        <authorList>
            <person name="Thomas-White K."/>
            <person name="Kumar N."/>
            <person name="Forster S."/>
            <person name="Putonti C."/>
            <person name="Lawley T."/>
            <person name="Wolfe A.J."/>
        </authorList>
    </citation>
    <scope>NUCLEOTIDE SEQUENCE [LARGE SCALE GENOMIC DNA]</scope>
    <source>
        <strain evidence="1 2">UMB0908</strain>
    </source>
</reference>
<sequence>MRGNVDAEHRYREEVIRRELIGKGLLVSAAPQALEASSAETHAAVFSSSKILGQHLRRVRLATFVEDVRKLPRRQPGIWGAGVLFHAADVTDAENGRLIFVHTGPRRRYRFADFPGRQLQP</sequence>